<dbReference type="PANTHER" id="PTHR21314:SF0">
    <property type="entry name" value="QUEUOSINE 5'-PHOSPHATE N-GLYCOSYLASE_HYDROLASE"/>
    <property type="match status" value="1"/>
</dbReference>
<accession>A0A1W0WHM4</accession>
<evidence type="ECO:0000256" key="1">
    <source>
        <dbReference type="ARBA" id="ARBA00022801"/>
    </source>
</evidence>
<comment type="similarity">
    <text evidence="2 6">Belongs to the QNG1 protein family.</text>
</comment>
<evidence type="ECO:0000256" key="4">
    <source>
        <dbReference type="ARBA" id="ARBA00035393"/>
    </source>
</evidence>
<dbReference type="PANTHER" id="PTHR21314">
    <property type="entry name" value="QUEUOSINE 5'-PHOSPHATE N-GLYCOSYLASE_HYDROLASE-RELATED"/>
    <property type="match status" value="1"/>
</dbReference>
<dbReference type="Pfam" id="PF10343">
    <property type="entry name" value="Q_salvage"/>
    <property type="match status" value="1"/>
</dbReference>
<dbReference type="Proteomes" id="UP000192578">
    <property type="component" value="Unassembled WGS sequence"/>
</dbReference>
<protein>
    <recommendedName>
        <fullName evidence="3 6">Queuosine 5'-phosphate N-glycosylase/hydrolase</fullName>
        <ecNumber evidence="6">3.2.2.-</ecNumber>
    </recommendedName>
    <alternativeName>
        <fullName evidence="4 6">Queuosine-nucleotide N-glycosylase/hydrolase</fullName>
    </alternativeName>
</protein>
<keyword evidence="8" id="KW-1185">Reference proteome</keyword>
<dbReference type="InterPro" id="IPR019438">
    <property type="entry name" value="Q_salvage"/>
</dbReference>
<evidence type="ECO:0000256" key="6">
    <source>
        <dbReference type="RuleBase" id="RU365002"/>
    </source>
</evidence>
<name>A0A1W0WHM4_HYPEX</name>
<sequence length="174" mass="19268">MLAERLTNVQEAGKVFVEKCGGTFVNAIRAAGNNAQGLLETILEDIPLSYHTGFLTERVECYKRAQILVADVCACFEGKGFGMFTNIVQLTIFVDYCIPQALKYFGTVTYSPELQRKLESNYVFQYGEQADKRCLLLLKNELNRLISADGAKTPVQQETNIITCGTTANSTTTT</sequence>
<organism evidence="7 8">
    <name type="scientific">Hypsibius exemplaris</name>
    <name type="common">Freshwater tardigrade</name>
    <dbReference type="NCBI Taxonomy" id="2072580"/>
    <lineage>
        <taxon>Eukaryota</taxon>
        <taxon>Metazoa</taxon>
        <taxon>Ecdysozoa</taxon>
        <taxon>Tardigrada</taxon>
        <taxon>Eutardigrada</taxon>
        <taxon>Parachela</taxon>
        <taxon>Hypsibioidea</taxon>
        <taxon>Hypsibiidae</taxon>
        <taxon>Hypsibius</taxon>
    </lineage>
</organism>
<evidence type="ECO:0000313" key="8">
    <source>
        <dbReference type="Proteomes" id="UP000192578"/>
    </source>
</evidence>
<reference evidence="8" key="1">
    <citation type="submission" date="2017-01" db="EMBL/GenBank/DDBJ databases">
        <title>Comparative genomics of anhydrobiosis in the tardigrade Hypsibius dujardini.</title>
        <authorList>
            <person name="Yoshida Y."/>
            <person name="Koutsovoulos G."/>
            <person name="Laetsch D."/>
            <person name="Stevens L."/>
            <person name="Kumar S."/>
            <person name="Horikawa D."/>
            <person name="Ishino K."/>
            <person name="Komine S."/>
            <person name="Tomita M."/>
            <person name="Blaxter M."/>
            <person name="Arakawa K."/>
        </authorList>
    </citation>
    <scope>NUCLEOTIDE SEQUENCE [LARGE SCALE GENOMIC DNA]</scope>
    <source>
        <strain evidence="8">Z151</strain>
    </source>
</reference>
<dbReference type="EC" id="3.2.2.-" evidence="6"/>
<comment type="caution">
    <text evidence="7">The sequence shown here is derived from an EMBL/GenBank/DDBJ whole genome shotgun (WGS) entry which is preliminary data.</text>
</comment>
<evidence type="ECO:0000313" key="7">
    <source>
        <dbReference type="EMBL" id="OQV14705.1"/>
    </source>
</evidence>
<keyword evidence="1 6" id="KW-0378">Hydrolase</keyword>
<dbReference type="GO" id="GO:0006400">
    <property type="term" value="P:tRNA modification"/>
    <property type="evidence" value="ECO:0007669"/>
    <property type="project" value="TreeGrafter"/>
</dbReference>
<dbReference type="AlphaFoldDB" id="A0A1W0WHM4"/>
<evidence type="ECO:0000256" key="2">
    <source>
        <dbReference type="ARBA" id="ARBA00035119"/>
    </source>
</evidence>
<dbReference type="GO" id="GO:0016787">
    <property type="term" value="F:hydrolase activity"/>
    <property type="evidence" value="ECO:0007669"/>
    <property type="project" value="UniProtKB-KW"/>
</dbReference>
<proteinExistence type="inferred from homology"/>
<comment type="catalytic activity">
    <reaction evidence="5 6">
        <text>queuosine 5'-phosphate + H2O = queuine + D-ribose 5-phosphate</text>
        <dbReference type="Rhea" id="RHEA:75387"/>
        <dbReference type="ChEBI" id="CHEBI:15377"/>
        <dbReference type="ChEBI" id="CHEBI:17433"/>
        <dbReference type="ChEBI" id="CHEBI:78346"/>
        <dbReference type="ChEBI" id="CHEBI:194371"/>
    </reaction>
    <physiologicalReaction direction="left-to-right" evidence="5 6">
        <dbReference type="Rhea" id="RHEA:75388"/>
    </physiologicalReaction>
</comment>
<dbReference type="OrthoDB" id="416777at2759"/>
<comment type="function">
    <text evidence="6">Catalyzes the hydrolysis of queuosine 5'-phosphate, releasing the nucleobase queuine (q). Is required for salvage of queuine from exogenous queuosine (Q) that is imported and then converted to queuosine 5'-phosphate intracellularly.</text>
</comment>
<evidence type="ECO:0000256" key="3">
    <source>
        <dbReference type="ARBA" id="ARBA00035306"/>
    </source>
</evidence>
<evidence type="ECO:0000256" key="5">
    <source>
        <dbReference type="ARBA" id="ARBA00048204"/>
    </source>
</evidence>
<dbReference type="EMBL" id="MTYJ01000100">
    <property type="protein sequence ID" value="OQV14705.1"/>
    <property type="molecule type" value="Genomic_DNA"/>
</dbReference>
<gene>
    <name evidence="7" type="ORF">BV898_11079</name>
</gene>